<feature type="signal peptide" evidence="4">
    <location>
        <begin position="1"/>
        <end position="17"/>
    </location>
</feature>
<keyword evidence="1" id="KW-0677">Repeat</keyword>
<evidence type="ECO:0000313" key="6">
    <source>
        <dbReference type="EMBL" id="CAB3398011.1"/>
    </source>
</evidence>
<keyword evidence="4" id="KW-0732">Signal</keyword>
<dbReference type="PANTHER" id="PTHR24251">
    <property type="entry name" value="OVOCHYMASE-RELATED"/>
    <property type="match status" value="1"/>
</dbReference>
<accession>A0A8S1E8Z1</accession>
<proteinExistence type="predicted"/>
<dbReference type="PROSITE" id="PS01180">
    <property type="entry name" value="CUB"/>
    <property type="match status" value="2"/>
</dbReference>
<dbReference type="InterPro" id="IPR035914">
    <property type="entry name" value="Sperma_CUB_dom_sf"/>
</dbReference>
<protein>
    <recommendedName>
        <fullName evidence="5">CUB domain-containing protein</fullName>
    </recommendedName>
</protein>
<evidence type="ECO:0000259" key="5">
    <source>
        <dbReference type="PROSITE" id="PS01180"/>
    </source>
</evidence>
<dbReference type="CDD" id="cd00041">
    <property type="entry name" value="CUB"/>
    <property type="match status" value="2"/>
</dbReference>
<evidence type="ECO:0000256" key="3">
    <source>
        <dbReference type="PROSITE-ProRule" id="PRU00059"/>
    </source>
</evidence>
<gene>
    <name evidence="6" type="ORF">CBOVIS_LOCUS1341</name>
</gene>
<evidence type="ECO:0000256" key="1">
    <source>
        <dbReference type="ARBA" id="ARBA00022737"/>
    </source>
</evidence>
<comment type="caution">
    <text evidence="6">The sequence shown here is derived from an EMBL/GenBank/DDBJ whole genome shotgun (WGS) entry which is preliminary data.</text>
</comment>
<organism evidence="6 7">
    <name type="scientific">Caenorhabditis bovis</name>
    <dbReference type="NCBI Taxonomy" id="2654633"/>
    <lineage>
        <taxon>Eukaryota</taxon>
        <taxon>Metazoa</taxon>
        <taxon>Ecdysozoa</taxon>
        <taxon>Nematoda</taxon>
        <taxon>Chromadorea</taxon>
        <taxon>Rhabditida</taxon>
        <taxon>Rhabditina</taxon>
        <taxon>Rhabditomorpha</taxon>
        <taxon>Rhabditoidea</taxon>
        <taxon>Rhabditidae</taxon>
        <taxon>Peloderinae</taxon>
        <taxon>Caenorhabditis</taxon>
    </lineage>
</organism>
<feature type="domain" description="CUB" evidence="5">
    <location>
        <begin position="137"/>
        <end position="246"/>
    </location>
</feature>
<comment type="caution">
    <text evidence="3">Lacks conserved residue(s) required for the propagation of feature annotation.</text>
</comment>
<feature type="chain" id="PRO_5035871750" description="CUB domain-containing protein" evidence="4">
    <location>
        <begin position="18"/>
        <end position="260"/>
    </location>
</feature>
<keyword evidence="2 3" id="KW-1015">Disulfide bond</keyword>
<name>A0A8S1E8Z1_9PELO</name>
<evidence type="ECO:0000256" key="2">
    <source>
        <dbReference type="ARBA" id="ARBA00023157"/>
    </source>
</evidence>
<sequence>MNLVFVILPLFANLAFGQISYSQNSGIIYSTNYPQSYENNENLEITISVQNGNYIHLSFLDFLTEDPYDSLEVFTGIGENKVSLKTYSGEQTGEYLDILDTKATLIFKTDLTTVYRGFAIQYDSVAEGTIYTPENSCPSPVHNQQFGIVLSPNFPMNYPNNISCSYLLLAEKDHVISLEFVAFNTENGYDVVYIYDGSNTSYPLIGSFSGTNRPPSVTSTGPSIFIFFKTDLTTSYSGFSALYTSNISSQNFRKGVLPQA</sequence>
<dbReference type="SUPFAM" id="SSF49854">
    <property type="entry name" value="Spermadhesin, CUB domain"/>
    <property type="match status" value="2"/>
</dbReference>
<evidence type="ECO:0000256" key="4">
    <source>
        <dbReference type="SAM" id="SignalP"/>
    </source>
</evidence>
<keyword evidence="7" id="KW-1185">Reference proteome</keyword>
<feature type="disulfide bond" evidence="3">
    <location>
        <begin position="137"/>
        <end position="164"/>
    </location>
</feature>
<dbReference type="SMART" id="SM00042">
    <property type="entry name" value="CUB"/>
    <property type="match status" value="2"/>
</dbReference>
<dbReference type="Pfam" id="PF00431">
    <property type="entry name" value="CUB"/>
    <property type="match status" value="2"/>
</dbReference>
<dbReference type="Proteomes" id="UP000494206">
    <property type="component" value="Unassembled WGS sequence"/>
</dbReference>
<dbReference type="PANTHER" id="PTHR24251:SF30">
    <property type="entry name" value="MEMBRANE FRIZZLED-RELATED PROTEIN"/>
    <property type="match status" value="1"/>
</dbReference>
<dbReference type="InterPro" id="IPR000859">
    <property type="entry name" value="CUB_dom"/>
</dbReference>
<dbReference type="FunFam" id="2.60.120.290:FF:000005">
    <property type="entry name" value="Procollagen C-endopeptidase enhancer 1"/>
    <property type="match status" value="1"/>
</dbReference>
<feature type="domain" description="CUB" evidence="5">
    <location>
        <begin position="15"/>
        <end position="125"/>
    </location>
</feature>
<reference evidence="6 7" key="1">
    <citation type="submission" date="2020-04" db="EMBL/GenBank/DDBJ databases">
        <authorList>
            <person name="Laetsch R D."/>
            <person name="Stevens L."/>
            <person name="Kumar S."/>
            <person name="Blaxter L. M."/>
        </authorList>
    </citation>
    <scope>NUCLEOTIDE SEQUENCE [LARGE SCALE GENOMIC DNA]</scope>
</reference>
<dbReference type="Gene3D" id="2.60.120.290">
    <property type="entry name" value="Spermadhesin, CUB domain"/>
    <property type="match status" value="2"/>
</dbReference>
<dbReference type="OrthoDB" id="6365689at2759"/>
<dbReference type="EMBL" id="CADEPM010000001">
    <property type="protein sequence ID" value="CAB3398011.1"/>
    <property type="molecule type" value="Genomic_DNA"/>
</dbReference>
<evidence type="ECO:0000313" key="7">
    <source>
        <dbReference type="Proteomes" id="UP000494206"/>
    </source>
</evidence>
<dbReference type="AlphaFoldDB" id="A0A8S1E8Z1"/>